<name>A0A5N5Q875_9AGAM</name>
<feature type="region of interest" description="Disordered" evidence="1">
    <location>
        <begin position="1"/>
        <end position="36"/>
    </location>
</feature>
<dbReference type="InterPro" id="IPR036397">
    <property type="entry name" value="RNaseH_sf"/>
</dbReference>
<dbReference type="SUPFAM" id="SSF53098">
    <property type="entry name" value="Ribonuclease H-like"/>
    <property type="match status" value="1"/>
</dbReference>
<dbReference type="InterPro" id="IPR012337">
    <property type="entry name" value="RNaseH-like_sf"/>
</dbReference>
<dbReference type="InterPro" id="IPR003165">
    <property type="entry name" value="Piwi"/>
</dbReference>
<dbReference type="PROSITE" id="PS50822">
    <property type="entry name" value="PIWI"/>
    <property type="match status" value="1"/>
</dbReference>
<dbReference type="PANTHER" id="PTHR22891">
    <property type="entry name" value="EUKARYOTIC TRANSLATION INITIATION FACTOR 2C"/>
    <property type="match status" value="1"/>
</dbReference>
<feature type="domain" description="Piwi" evidence="2">
    <location>
        <begin position="590"/>
        <end position="848"/>
    </location>
</feature>
<evidence type="ECO:0000313" key="3">
    <source>
        <dbReference type="EMBL" id="KAB5587889.1"/>
    </source>
</evidence>
<dbReference type="Proteomes" id="UP000383932">
    <property type="component" value="Unassembled WGS sequence"/>
</dbReference>
<evidence type="ECO:0000313" key="4">
    <source>
        <dbReference type="Proteomes" id="UP000383932"/>
    </source>
</evidence>
<comment type="caution">
    <text evidence="3">The sequence shown here is derived from an EMBL/GenBank/DDBJ whole genome shotgun (WGS) entry which is preliminary data.</text>
</comment>
<protein>
    <submittedName>
        <fullName evidence="3">Argonaute-like protein</fullName>
    </submittedName>
</protein>
<dbReference type="Pfam" id="PF02171">
    <property type="entry name" value="Piwi"/>
    <property type="match status" value="1"/>
</dbReference>
<dbReference type="SMART" id="SM00950">
    <property type="entry name" value="Piwi"/>
    <property type="match status" value="1"/>
</dbReference>
<dbReference type="InterPro" id="IPR032474">
    <property type="entry name" value="Argonaute_N"/>
</dbReference>
<accession>A0A5N5Q875</accession>
<feature type="compositionally biased region" description="Gly residues" evidence="1">
    <location>
        <begin position="9"/>
        <end position="36"/>
    </location>
</feature>
<feature type="region of interest" description="Disordered" evidence="1">
    <location>
        <begin position="846"/>
        <end position="871"/>
    </location>
</feature>
<reference evidence="3 4" key="1">
    <citation type="journal article" date="2019" name="Fungal Biol. Biotechnol.">
        <title>Draft genome sequence of fastidious pathogen Ceratobasidium theobromae, which causes vascular-streak dieback in Theobroma cacao.</title>
        <authorList>
            <person name="Ali S.S."/>
            <person name="Asman A."/>
            <person name="Shao J."/>
            <person name="Firmansyah A.P."/>
            <person name="Susilo A.W."/>
            <person name="Rosmana A."/>
            <person name="McMahon P."/>
            <person name="Junaid M."/>
            <person name="Guest D."/>
            <person name="Kheng T.Y."/>
            <person name="Meinhardt L.W."/>
            <person name="Bailey B.A."/>
        </authorList>
    </citation>
    <scope>NUCLEOTIDE SEQUENCE [LARGE SCALE GENOMIC DNA]</scope>
    <source>
        <strain evidence="3 4">CT2</strain>
    </source>
</reference>
<dbReference type="Pfam" id="PF16488">
    <property type="entry name" value="ArgoL2"/>
    <property type="match status" value="1"/>
</dbReference>
<dbReference type="GO" id="GO:0003676">
    <property type="term" value="F:nucleic acid binding"/>
    <property type="evidence" value="ECO:0007669"/>
    <property type="project" value="InterPro"/>
</dbReference>
<proteinExistence type="predicted"/>
<keyword evidence="4" id="KW-1185">Reference proteome</keyword>
<dbReference type="Gene3D" id="3.40.50.2300">
    <property type="match status" value="1"/>
</dbReference>
<dbReference type="InterPro" id="IPR032472">
    <property type="entry name" value="ArgoL2"/>
</dbReference>
<evidence type="ECO:0000259" key="2">
    <source>
        <dbReference type="PROSITE" id="PS50822"/>
    </source>
</evidence>
<organism evidence="3 4">
    <name type="scientific">Ceratobasidium theobromae</name>
    <dbReference type="NCBI Taxonomy" id="1582974"/>
    <lineage>
        <taxon>Eukaryota</taxon>
        <taxon>Fungi</taxon>
        <taxon>Dikarya</taxon>
        <taxon>Basidiomycota</taxon>
        <taxon>Agaricomycotina</taxon>
        <taxon>Agaricomycetes</taxon>
        <taxon>Cantharellales</taxon>
        <taxon>Ceratobasidiaceae</taxon>
        <taxon>Ceratobasidium</taxon>
    </lineage>
</organism>
<dbReference type="Pfam" id="PF08699">
    <property type="entry name" value="ArgoL1"/>
    <property type="match status" value="1"/>
</dbReference>
<dbReference type="InterPro" id="IPR036085">
    <property type="entry name" value="PAZ_dom_sf"/>
</dbReference>
<sequence>MSQSHGRGRGGPSDGGGHGVSGFRGGGRGFRGGGRGGSFMAHYHGVEPPPYVPDPSPAIARPGPKIAPGVVTIGVPRPSAPGTAGQPLTITTNHFKVIIPEATFHHYDALDVGDNAKPIKWNHELIRNLQEFVAPTIFTPRAVYDGRKNMYANRRLPFPGRGDAWVFEVAMDPGHGGNRPPKIYNVALKHVAKINTTVLKKYQEGKLSLDNMVSVATKALNVVIRMEPVSRYPCNTRSFFTDGEVFRIGGGIELWRGYFQSIRAGMRSMLINVDISTGAMYVPGSMITVCLQILHRDSPNALVPGQGLTDRDRMKLQRFLANVRFVTTHKERNGQVSSKPKTSSGAAYPIEVCSIIPGQLMRRRIPPEQVSSVLEFSTKKPDKRLNSIVAGHQVLQYGQSEYINQFGMSVSQVPEKCLARVLPTPAINYGPQNKLKQIRPVNGSWNLRRRKLFEPAEITGWALVVYDACSVREREAQDIVTRLQTQANRLGIRGMYADPDISFQSAQALDVAKHLHAAGQQVFKRTRKLPSLIVVVLPENAADLYQAVKYFGDVSVSCMLALTRTGAHAIPITVWGSHSMPQGIQVEEGINAKLGGVNSVLDPSAQKFISDVAKPAIIMGAHTAHPAPGAHGRPSFASVVGSIDSNAVHYTAISKPQDSHVEIIGDLEDMVYEVLGRHAWWKSNHEKKAVKFPKRIVYYRAGVSEGQFPHVLERELPKIRAACKRHNISPTITIVVVGKRHHVRFFPTHGRADLSGNCPAGTVVDDVRPSLIFICKVMEVTLERRVPPTISMTRYCVIYDENSFTVDSIQSLTFALCHVHARATRSVSVPAPVYYADIVSGRARNHYDPSYDPDETESIASGAGTSTVQPYKDQFRQTHDRMRYKM</sequence>
<dbReference type="Pfam" id="PF16486">
    <property type="entry name" value="ArgoN"/>
    <property type="match status" value="1"/>
</dbReference>
<dbReference type="InterPro" id="IPR032473">
    <property type="entry name" value="Argonaute_Mid_dom"/>
</dbReference>
<dbReference type="SUPFAM" id="SSF101690">
    <property type="entry name" value="PAZ domain"/>
    <property type="match status" value="1"/>
</dbReference>
<dbReference type="OrthoDB" id="10252740at2759"/>
<dbReference type="SMART" id="SM01163">
    <property type="entry name" value="DUF1785"/>
    <property type="match status" value="1"/>
</dbReference>
<gene>
    <name evidence="3" type="ORF">CTheo_8669</name>
</gene>
<dbReference type="Pfam" id="PF16487">
    <property type="entry name" value="ArgoMid"/>
    <property type="match status" value="1"/>
</dbReference>
<dbReference type="EMBL" id="SSOP01000701">
    <property type="protein sequence ID" value="KAB5587889.1"/>
    <property type="molecule type" value="Genomic_DNA"/>
</dbReference>
<dbReference type="AlphaFoldDB" id="A0A5N5Q875"/>
<dbReference type="Gene3D" id="3.30.420.10">
    <property type="entry name" value="Ribonuclease H-like superfamily/Ribonuclease H"/>
    <property type="match status" value="1"/>
</dbReference>
<dbReference type="InterPro" id="IPR014811">
    <property type="entry name" value="ArgoL1"/>
</dbReference>
<evidence type="ECO:0000256" key="1">
    <source>
        <dbReference type="SAM" id="MobiDB-lite"/>
    </source>
</evidence>